<dbReference type="RefSeq" id="WP_193909628.1">
    <property type="nucleotide sequence ID" value="NZ_PRDL01000001.1"/>
</dbReference>
<dbReference type="NCBIfam" id="TIGR04219">
    <property type="entry name" value="OMP_w_GlyGly"/>
    <property type="match status" value="1"/>
</dbReference>
<feature type="chain" id="PRO_5037688254" evidence="1">
    <location>
        <begin position="20"/>
        <end position="243"/>
    </location>
</feature>
<proteinExistence type="predicted"/>
<sequence>MKKIIPALALSLLSPLAFSDSLLGIHAEVGRWNADYHGDLGDPSINVRDLRLRESDNNFYSLALEHGVPLIPNVKLQYTDITSSQSATISDFFTLDGTSFLPGTEVDTHVDLSHTDLILYYQLLDNTVELDLGLNVRRFDGYVEASSFYASEKAKLDETIPLVYAKAMFHLPFSGFAAGVEGSFIKYDGNRLSDYTAKVRYLFDGAIDLGVELGYREMSFDIDESVVADVSLKGPYAALLLHF</sequence>
<dbReference type="AlphaFoldDB" id="A0A928V2M7"/>
<dbReference type="EMBL" id="PRDL01000001">
    <property type="protein sequence ID" value="MBE8717661.1"/>
    <property type="molecule type" value="Genomic_DNA"/>
</dbReference>
<keyword evidence="3" id="KW-1185">Reference proteome</keyword>
<evidence type="ECO:0000313" key="3">
    <source>
        <dbReference type="Proteomes" id="UP000652567"/>
    </source>
</evidence>
<dbReference type="Proteomes" id="UP000652567">
    <property type="component" value="Unassembled WGS sequence"/>
</dbReference>
<organism evidence="2 3">
    <name type="scientific">Cellvibrio polysaccharolyticus</name>
    <dbReference type="NCBI Taxonomy" id="2082724"/>
    <lineage>
        <taxon>Bacteria</taxon>
        <taxon>Pseudomonadati</taxon>
        <taxon>Pseudomonadota</taxon>
        <taxon>Gammaproteobacteria</taxon>
        <taxon>Cellvibrionales</taxon>
        <taxon>Cellvibrionaceae</taxon>
        <taxon>Cellvibrio</taxon>
    </lineage>
</organism>
<evidence type="ECO:0000256" key="1">
    <source>
        <dbReference type="SAM" id="SignalP"/>
    </source>
</evidence>
<evidence type="ECO:0000313" key="2">
    <source>
        <dbReference type="EMBL" id="MBE8717661.1"/>
    </source>
</evidence>
<gene>
    <name evidence="2" type="ORF">C4F51_10730</name>
</gene>
<name>A0A928V2M7_9GAMM</name>
<dbReference type="InterPro" id="IPR026387">
    <property type="entry name" value="OMP_w_GlyGly"/>
</dbReference>
<comment type="caution">
    <text evidence="2">The sequence shown here is derived from an EMBL/GenBank/DDBJ whole genome shotgun (WGS) entry which is preliminary data.</text>
</comment>
<feature type="signal peptide" evidence="1">
    <location>
        <begin position="1"/>
        <end position="19"/>
    </location>
</feature>
<accession>A0A928V2M7</accession>
<reference evidence="2" key="1">
    <citation type="submission" date="2018-07" db="EMBL/GenBank/DDBJ databases">
        <title>Genome assembly of strain Ka43.</title>
        <authorList>
            <person name="Kukolya J."/>
            <person name="Nagy I."/>
            <person name="Horvath B."/>
            <person name="Toth A."/>
        </authorList>
    </citation>
    <scope>NUCLEOTIDE SEQUENCE</scope>
    <source>
        <strain evidence="2">KB43</strain>
    </source>
</reference>
<protein>
    <submittedName>
        <fullName evidence="2">TIGR04219 family outer membrane beta-barrel protein</fullName>
    </submittedName>
</protein>
<keyword evidence="1" id="KW-0732">Signal</keyword>